<dbReference type="Proteomes" id="UP000033072">
    <property type="component" value="Chromosome"/>
</dbReference>
<dbReference type="Pfam" id="PF01850">
    <property type="entry name" value="PIN"/>
    <property type="match status" value="1"/>
</dbReference>
<sequence>MRNKVHTATVYSLKPSAKVRPIKAHPAKTIPVKVHSIKSYEFSQPQSFFFDTNIWLYIYGPISWQDPRSEIYSSALKKIRASNGSIYINCMIISEFINAFSRIEFRQQSQFSRYKDFRNSPGFRAVAQDIAYNVRKILKNTLACDSDFVAIDLPEIIDIFEQGKYDFNDLVFAEVCRSKEMIFVTHDKDFSDMGVEVLTANGRLLGETED</sequence>
<reference evidence="2 3" key="1">
    <citation type="submission" date="2014-07" db="EMBL/GenBank/DDBJ databases">
        <title>Methanogenic archaea and the global carbon cycle.</title>
        <authorList>
            <person name="Henriksen J.R."/>
            <person name="Luke J."/>
            <person name="Reinhart S."/>
            <person name="Benedict M.N."/>
            <person name="Youngblut N.D."/>
            <person name="Metcalf M.E."/>
            <person name="Whitaker R.J."/>
            <person name="Metcalf W.W."/>
        </authorList>
    </citation>
    <scope>NUCLEOTIDE SEQUENCE [LARGE SCALE GENOMIC DNA]</scope>
    <source>
        <strain evidence="2 3">Z-7289</strain>
    </source>
</reference>
<evidence type="ECO:0000313" key="3">
    <source>
        <dbReference type="Proteomes" id="UP000033072"/>
    </source>
</evidence>
<dbReference type="EMBL" id="CP009515">
    <property type="protein sequence ID" value="AKB75057.1"/>
    <property type="molecule type" value="Genomic_DNA"/>
</dbReference>
<evidence type="ECO:0000259" key="1">
    <source>
        <dbReference type="Pfam" id="PF01850"/>
    </source>
</evidence>
<organism evidence="2 3">
    <name type="scientific">Methanosarcina lacustris Z-7289</name>
    <dbReference type="NCBI Taxonomy" id="1434111"/>
    <lineage>
        <taxon>Archaea</taxon>
        <taxon>Methanobacteriati</taxon>
        <taxon>Methanobacteriota</taxon>
        <taxon>Stenosarchaea group</taxon>
        <taxon>Methanomicrobia</taxon>
        <taxon>Methanosarcinales</taxon>
        <taxon>Methanosarcinaceae</taxon>
        <taxon>Methanosarcina</taxon>
    </lineage>
</organism>
<dbReference type="RefSeq" id="WP_048126331.1">
    <property type="nucleotide sequence ID" value="NZ_CP009515.1"/>
</dbReference>
<gene>
    <name evidence="2" type="ORF">MSLAZ_1796</name>
</gene>
<protein>
    <recommendedName>
        <fullName evidence="1">PIN domain-containing protein</fullName>
    </recommendedName>
</protein>
<dbReference type="HOGENOM" id="CLU_109673_0_0_2"/>
<dbReference type="OrthoDB" id="129820at2157"/>
<name>A0A0E3S6V1_9EURY</name>
<proteinExistence type="predicted"/>
<accession>A0A0E3S6V1</accession>
<dbReference type="GeneID" id="24806573"/>
<keyword evidence="3" id="KW-1185">Reference proteome</keyword>
<dbReference type="AlphaFoldDB" id="A0A0E3S6V1"/>
<feature type="domain" description="PIN" evidence="1">
    <location>
        <begin position="49"/>
        <end position="194"/>
    </location>
</feature>
<evidence type="ECO:0000313" key="2">
    <source>
        <dbReference type="EMBL" id="AKB75057.1"/>
    </source>
</evidence>
<dbReference type="Gene3D" id="3.40.50.1010">
    <property type="entry name" value="5'-nuclease"/>
    <property type="match status" value="1"/>
</dbReference>
<dbReference type="InterPro" id="IPR002716">
    <property type="entry name" value="PIN_dom"/>
</dbReference>
<dbReference type="STRING" id="1434111.MSLAZ_1796"/>
<dbReference type="KEGG" id="mls:MSLAZ_1796"/>
<dbReference type="SUPFAM" id="SSF88723">
    <property type="entry name" value="PIN domain-like"/>
    <property type="match status" value="1"/>
</dbReference>
<dbReference type="PATRIC" id="fig|1434111.4.peg.2354"/>
<dbReference type="InterPro" id="IPR029060">
    <property type="entry name" value="PIN-like_dom_sf"/>
</dbReference>